<evidence type="ECO:0000256" key="7">
    <source>
        <dbReference type="ARBA" id="ARBA00022840"/>
    </source>
</evidence>
<dbReference type="Gene3D" id="3.30.70.100">
    <property type="match status" value="1"/>
</dbReference>
<dbReference type="Pfam" id="PF00122">
    <property type="entry name" value="E1-E2_ATPase"/>
    <property type="match status" value="1"/>
</dbReference>
<dbReference type="SUPFAM" id="SSF55008">
    <property type="entry name" value="HMA, heavy metal-associated domain"/>
    <property type="match status" value="1"/>
</dbReference>
<evidence type="ECO:0000256" key="10">
    <source>
        <dbReference type="ARBA" id="ARBA00023136"/>
    </source>
</evidence>
<dbReference type="NCBIfam" id="TIGR01525">
    <property type="entry name" value="ATPase-IB_hvy"/>
    <property type="match status" value="1"/>
</dbReference>
<dbReference type="SUPFAM" id="SSF56784">
    <property type="entry name" value="HAD-like"/>
    <property type="match status" value="1"/>
</dbReference>
<feature type="transmembrane region" description="Helical" evidence="13">
    <location>
        <begin position="707"/>
        <end position="728"/>
    </location>
</feature>
<reference evidence="15" key="1">
    <citation type="submission" date="2022-12" db="EMBL/GenBank/DDBJ databases">
        <title>Peptostreptococcus.</title>
        <authorList>
            <person name="Lee S.H."/>
        </authorList>
    </citation>
    <scope>NUCLEOTIDE SEQUENCE</scope>
    <source>
        <strain evidence="15">CBA3647</strain>
    </source>
</reference>
<dbReference type="PRINTS" id="PR00941">
    <property type="entry name" value="CDATPASE"/>
</dbReference>
<evidence type="ECO:0000256" key="12">
    <source>
        <dbReference type="ARBA" id="ARBA00049338"/>
    </source>
</evidence>
<sequence length="731" mass="80813">MNKIDLKLGGLTCANCAGLIDEKVKRLDEVNESNLNFISSKLTFKIKEEYDIQESLNKVVKIVDDTEPGLVIELLNSSDLNLKIRNRNQKNELSNLSTGKEDCHENKNNSDFEVSDKKILMSAVFLYVLLFLAKKGGLSETIFNIGMIVTYLIAGREVLISAFKNLFNGKVMDENFLMTIATLGAIAIGEYPEAVGVMIFYGIGELLEDKAVDKSRKNISSLMDIKAKFANVLIGDKIVQKNPEDVEVGQEIVVKPGEKVALDSTIIKGSSSFDNSAITGESKLVKLGEGDSVLAGTINKDSLVHMKVDKIFSDSTVARILDMVENASVKKAKKENFISIFARYYTPIVVVLAILIVILPTFILGQDFTKWLYRGLIFLVVSCPCALVLSIPLSYFSGIGLLSKNGVLVKGSNYIDVLRSLKTIVFDKTGTLTEGIFKVRDIKLAKGVDEYQLLKYAYIAEMNSTHPIAKSVIAYVKAINKDDFNINLLESYEEIPAMGIIAKYDGHEILAGNSRLMEKYDINYEKIKSNSSKVYLACDNYYMGCIEIYDDLKIGTESAINSLRKRGVEEFIILTGDSKENARALAEELSIDKVYAQLLPDQKVEKVEEIMSKRVEKERGLAFVGDGINDAPVIARADLGISMGQIGSDAAIEASDIVLMKDDLNTLARAIDISKYTNKIVIQNIVMAIGIKVLIMILSMFGLANMWMAIFADVGVALLAVLNSLRIFRFK</sequence>
<dbReference type="InterPro" id="IPR023299">
    <property type="entry name" value="ATPase_P-typ_cyto_dom_N"/>
</dbReference>
<keyword evidence="5 13" id="KW-0479">Metal-binding</keyword>
<dbReference type="PANTHER" id="PTHR48085:SF5">
    <property type="entry name" value="CADMIUM_ZINC-TRANSPORTING ATPASE HMA4-RELATED"/>
    <property type="match status" value="1"/>
</dbReference>
<name>A0ABY7JQ71_9FIRM</name>
<dbReference type="InterPro" id="IPR036163">
    <property type="entry name" value="HMA_dom_sf"/>
</dbReference>
<evidence type="ECO:0000313" key="15">
    <source>
        <dbReference type="EMBL" id="WAW14318.1"/>
    </source>
</evidence>
<keyword evidence="4 13" id="KW-0812">Transmembrane</keyword>
<dbReference type="Gene3D" id="2.70.150.10">
    <property type="entry name" value="Calcium-transporting ATPase, cytoplasmic transduction domain A"/>
    <property type="match status" value="1"/>
</dbReference>
<organism evidence="15 16">
    <name type="scientific">Peptostreptococcus equinus</name>
    <dbReference type="NCBI Taxonomy" id="3003601"/>
    <lineage>
        <taxon>Bacteria</taxon>
        <taxon>Bacillati</taxon>
        <taxon>Bacillota</taxon>
        <taxon>Clostridia</taxon>
        <taxon>Peptostreptococcales</taxon>
        <taxon>Peptostreptococcaceae</taxon>
        <taxon>Peptostreptococcus</taxon>
    </lineage>
</organism>
<dbReference type="NCBIfam" id="TIGR01512">
    <property type="entry name" value="ATPase-IB2_Cd"/>
    <property type="match status" value="1"/>
</dbReference>
<dbReference type="InterPro" id="IPR006121">
    <property type="entry name" value="HMA_dom"/>
</dbReference>
<dbReference type="PANTHER" id="PTHR48085">
    <property type="entry name" value="CADMIUM/ZINC-TRANSPORTING ATPASE HMA2-RELATED"/>
    <property type="match status" value="1"/>
</dbReference>
<dbReference type="Pfam" id="PF00403">
    <property type="entry name" value="HMA"/>
    <property type="match status" value="1"/>
</dbReference>
<proteinExistence type="inferred from homology"/>
<dbReference type="Gene3D" id="3.40.1110.10">
    <property type="entry name" value="Calcium-transporting ATPase, cytoplasmic domain N"/>
    <property type="match status" value="1"/>
</dbReference>
<keyword evidence="10 13" id="KW-0472">Membrane</keyword>
<protein>
    <recommendedName>
        <fullName evidence="11">Cd(2+)-exporting ATPase</fullName>
        <ecNumber evidence="11">7.2.2.21</ecNumber>
    </recommendedName>
</protein>
<dbReference type="CDD" id="cd00371">
    <property type="entry name" value="HMA"/>
    <property type="match status" value="1"/>
</dbReference>
<dbReference type="InterPro" id="IPR051014">
    <property type="entry name" value="Cation_Transport_ATPase_IB"/>
</dbReference>
<accession>A0ABY7JQ71</accession>
<feature type="transmembrane region" description="Helical" evidence="13">
    <location>
        <begin position="344"/>
        <end position="365"/>
    </location>
</feature>
<comment type="similarity">
    <text evidence="2 13">Belongs to the cation transport ATPase (P-type) (TC 3.A.3) family. Type IB subfamily.</text>
</comment>
<evidence type="ECO:0000313" key="16">
    <source>
        <dbReference type="Proteomes" id="UP001164187"/>
    </source>
</evidence>
<evidence type="ECO:0000256" key="8">
    <source>
        <dbReference type="ARBA" id="ARBA00022967"/>
    </source>
</evidence>
<keyword evidence="9 13" id="KW-1133">Transmembrane helix</keyword>
<evidence type="ECO:0000256" key="9">
    <source>
        <dbReference type="ARBA" id="ARBA00022989"/>
    </source>
</evidence>
<comment type="subcellular location">
    <subcellularLocation>
        <location evidence="13">Cell membrane</location>
    </subcellularLocation>
    <subcellularLocation>
        <location evidence="1">Membrane</location>
        <topology evidence="1">Multi-pass membrane protein</topology>
    </subcellularLocation>
</comment>
<evidence type="ECO:0000256" key="2">
    <source>
        <dbReference type="ARBA" id="ARBA00006024"/>
    </source>
</evidence>
<dbReference type="InterPro" id="IPR018303">
    <property type="entry name" value="ATPase_P-typ_P_site"/>
</dbReference>
<dbReference type="InterPro" id="IPR001757">
    <property type="entry name" value="P_typ_ATPase"/>
</dbReference>
<keyword evidence="8" id="KW-1278">Translocase</keyword>
<dbReference type="InterPro" id="IPR008250">
    <property type="entry name" value="ATPase_P-typ_transduc_dom_A_sf"/>
</dbReference>
<dbReference type="SFLD" id="SFLDF00027">
    <property type="entry name" value="p-type_atpase"/>
    <property type="match status" value="1"/>
</dbReference>
<gene>
    <name evidence="15" type="ORF">O0R46_06805</name>
</gene>
<dbReference type="SFLD" id="SFLDS00003">
    <property type="entry name" value="Haloacid_Dehalogenase"/>
    <property type="match status" value="1"/>
</dbReference>
<keyword evidence="16" id="KW-1185">Reference proteome</keyword>
<dbReference type="EC" id="7.2.2.21" evidence="11"/>
<dbReference type="Pfam" id="PF00702">
    <property type="entry name" value="Hydrolase"/>
    <property type="match status" value="1"/>
</dbReference>
<evidence type="ECO:0000256" key="1">
    <source>
        <dbReference type="ARBA" id="ARBA00004141"/>
    </source>
</evidence>
<keyword evidence="3" id="KW-0104">Cadmium</keyword>
<evidence type="ECO:0000259" key="14">
    <source>
        <dbReference type="PROSITE" id="PS50846"/>
    </source>
</evidence>
<keyword evidence="6 13" id="KW-0547">Nucleotide-binding</keyword>
<dbReference type="PROSITE" id="PS00154">
    <property type="entry name" value="ATPASE_E1_E2"/>
    <property type="match status" value="1"/>
</dbReference>
<evidence type="ECO:0000256" key="11">
    <source>
        <dbReference type="ARBA" id="ARBA00039103"/>
    </source>
</evidence>
<dbReference type="InterPro" id="IPR036412">
    <property type="entry name" value="HAD-like_sf"/>
</dbReference>
<dbReference type="InterPro" id="IPR023298">
    <property type="entry name" value="ATPase_P-typ_TM_dom_sf"/>
</dbReference>
<keyword evidence="7 13" id="KW-0067">ATP-binding</keyword>
<evidence type="ECO:0000256" key="5">
    <source>
        <dbReference type="ARBA" id="ARBA00022723"/>
    </source>
</evidence>
<dbReference type="SUPFAM" id="SSF81665">
    <property type="entry name" value="Calcium ATPase, transmembrane domain M"/>
    <property type="match status" value="1"/>
</dbReference>
<dbReference type="Gene3D" id="3.40.50.1000">
    <property type="entry name" value="HAD superfamily/HAD-like"/>
    <property type="match status" value="1"/>
</dbReference>
<dbReference type="RefSeq" id="WP_269310986.1">
    <property type="nucleotide sequence ID" value="NZ_CP114052.1"/>
</dbReference>
<dbReference type="EMBL" id="CP114052">
    <property type="protein sequence ID" value="WAW14318.1"/>
    <property type="molecule type" value="Genomic_DNA"/>
</dbReference>
<feature type="transmembrane region" description="Helical" evidence="13">
    <location>
        <begin position="371"/>
        <end position="396"/>
    </location>
</feature>
<dbReference type="SFLD" id="SFLDG00002">
    <property type="entry name" value="C1.7:_P-type_atpase_like"/>
    <property type="match status" value="1"/>
</dbReference>
<dbReference type="NCBIfam" id="TIGR01494">
    <property type="entry name" value="ATPase_P-type"/>
    <property type="match status" value="1"/>
</dbReference>
<dbReference type="SUPFAM" id="SSF81653">
    <property type="entry name" value="Calcium ATPase, transduction domain A"/>
    <property type="match status" value="1"/>
</dbReference>
<evidence type="ECO:0000256" key="4">
    <source>
        <dbReference type="ARBA" id="ARBA00022692"/>
    </source>
</evidence>
<dbReference type="PROSITE" id="PS50846">
    <property type="entry name" value="HMA_2"/>
    <property type="match status" value="1"/>
</dbReference>
<feature type="transmembrane region" description="Helical" evidence="13">
    <location>
        <begin position="142"/>
        <end position="163"/>
    </location>
</feature>
<dbReference type="InterPro" id="IPR044492">
    <property type="entry name" value="P_typ_ATPase_HD_dom"/>
</dbReference>
<feature type="transmembrane region" description="Helical" evidence="13">
    <location>
        <begin position="681"/>
        <end position="701"/>
    </location>
</feature>
<dbReference type="Proteomes" id="UP001164187">
    <property type="component" value="Chromosome"/>
</dbReference>
<dbReference type="InterPro" id="IPR059000">
    <property type="entry name" value="ATPase_P-type_domA"/>
</dbReference>
<evidence type="ECO:0000256" key="6">
    <source>
        <dbReference type="ARBA" id="ARBA00022741"/>
    </source>
</evidence>
<evidence type="ECO:0000256" key="13">
    <source>
        <dbReference type="RuleBase" id="RU362081"/>
    </source>
</evidence>
<evidence type="ECO:0000256" key="3">
    <source>
        <dbReference type="ARBA" id="ARBA00022539"/>
    </source>
</evidence>
<keyword evidence="13" id="KW-1003">Cell membrane</keyword>
<comment type="catalytic activity">
    <reaction evidence="12">
        <text>Cd(2+)(in) + ATP + H2O = Cd(2+)(out) + ADP + phosphate + H(+)</text>
        <dbReference type="Rhea" id="RHEA:12132"/>
        <dbReference type="ChEBI" id="CHEBI:15377"/>
        <dbReference type="ChEBI" id="CHEBI:15378"/>
        <dbReference type="ChEBI" id="CHEBI:30616"/>
        <dbReference type="ChEBI" id="CHEBI:43474"/>
        <dbReference type="ChEBI" id="CHEBI:48775"/>
        <dbReference type="ChEBI" id="CHEBI:456216"/>
        <dbReference type="EC" id="7.2.2.21"/>
    </reaction>
</comment>
<dbReference type="InterPro" id="IPR023214">
    <property type="entry name" value="HAD_sf"/>
</dbReference>
<dbReference type="PRINTS" id="PR00119">
    <property type="entry name" value="CATATPASE"/>
</dbReference>
<dbReference type="InterPro" id="IPR027256">
    <property type="entry name" value="P-typ_ATPase_IB"/>
</dbReference>
<feature type="domain" description="HMA" evidence="14">
    <location>
        <begin position="2"/>
        <end position="71"/>
    </location>
</feature>